<organism evidence="2 3">
    <name type="scientific">Mesorhizobium huakuii</name>
    <dbReference type="NCBI Taxonomy" id="28104"/>
    <lineage>
        <taxon>Bacteria</taxon>
        <taxon>Pseudomonadati</taxon>
        <taxon>Pseudomonadota</taxon>
        <taxon>Alphaproteobacteria</taxon>
        <taxon>Hyphomicrobiales</taxon>
        <taxon>Phyllobacteriaceae</taxon>
        <taxon>Mesorhizobium</taxon>
    </lineage>
</organism>
<feature type="region of interest" description="Disordered" evidence="1">
    <location>
        <begin position="1"/>
        <end position="29"/>
    </location>
</feature>
<dbReference type="AlphaFoldDB" id="A0A7G6SL56"/>
<evidence type="ECO:0000256" key="1">
    <source>
        <dbReference type="SAM" id="MobiDB-lite"/>
    </source>
</evidence>
<protein>
    <submittedName>
        <fullName evidence="2">Uncharacterized protein</fullName>
    </submittedName>
</protein>
<evidence type="ECO:0000313" key="2">
    <source>
        <dbReference type="EMBL" id="QND55238.1"/>
    </source>
</evidence>
<dbReference type="EMBL" id="CP050296">
    <property type="protein sequence ID" value="QND55238.1"/>
    <property type="molecule type" value="Genomic_DNA"/>
</dbReference>
<name>A0A7G6SL56_9HYPH</name>
<dbReference type="RefSeq" id="WP_183465324.1">
    <property type="nucleotide sequence ID" value="NZ_CP050296.1"/>
</dbReference>
<feature type="compositionally biased region" description="Basic and acidic residues" evidence="1">
    <location>
        <begin position="9"/>
        <end position="20"/>
    </location>
</feature>
<proteinExistence type="predicted"/>
<reference evidence="3" key="1">
    <citation type="journal article" date="2020" name="Mol. Plant Microbe">
        <title>Rhizobial microsymbionts of the narrowly endemic Oxytropis species growing in Kamchatka are characterized by significant genetic diversity and possess a set of genes that are associated with T3SS and T6SS secretion systems and can affect the development of symbiosis.</title>
        <authorList>
            <person name="Safronova V."/>
            <person name="Guro P."/>
            <person name="Sazanova A."/>
            <person name="Kuznetsova I."/>
            <person name="Belimov A."/>
            <person name="Yakubov V."/>
            <person name="Chirak E."/>
            <person name="Afonin A."/>
            <person name="Gogolev Y."/>
            <person name="Andronov E."/>
            <person name="Tikhonovich I."/>
        </authorList>
    </citation>
    <scope>NUCLEOTIDE SEQUENCE [LARGE SCALE GENOMIC DNA]</scope>
    <source>
        <strain evidence="3">583</strain>
    </source>
</reference>
<sequence length="128" mass="14094">MVEKQAPGHAERKVVNDQHGRAFAPDTNASQDLAGRLAAQGLKTSGSDGPNWKPCPRKFAPILNDRRSSPHRLDGETRRCLSPEILDDLAVNKIRGIGDRSVSTSGQEPTTTDFLEFSIFSYEKSTRD</sequence>
<accession>A0A7G6SL56</accession>
<dbReference type="Proteomes" id="UP000515465">
    <property type="component" value="Chromosome"/>
</dbReference>
<gene>
    <name evidence="2" type="ORF">HB778_25705</name>
</gene>
<evidence type="ECO:0000313" key="3">
    <source>
        <dbReference type="Proteomes" id="UP000515465"/>
    </source>
</evidence>